<evidence type="ECO:0000313" key="1">
    <source>
        <dbReference type="EMBL" id="KAI3817353.1"/>
    </source>
</evidence>
<protein>
    <submittedName>
        <fullName evidence="1">Uncharacterized protein</fullName>
    </submittedName>
</protein>
<organism evidence="1 2">
    <name type="scientific">Smallanthus sonchifolius</name>
    <dbReference type="NCBI Taxonomy" id="185202"/>
    <lineage>
        <taxon>Eukaryota</taxon>
        <taxon>Viridiplantae</taxon>
        <taxon>Streptophyta</taxon>
        <taxon>Embryophyta</taxon>
        <taxon>Tracheophyta</taxon>
        <taxon>Spermatophyta</taxon>
        <taxon>Magnoliopsida</taxon>
        <taxon>eudicotyledons</taxon>
        <taxon>Gunneridae</taxon>
        <taxon>Pentapetalae</taxon>
        <taxon>asterids</taxon>
        <taxon>campanulids</taxon>
        <taxon>Asterales</taxon>
        <taxon>Asteraceae</taxon>
        <taxon>Asteroideae</taxon>
        <taxon>Heliantheae alliance</taxon>
        <taxon>Millerieae</taxon>
        <taxon>Smallanthus</taxon>
    </lineage>
</organism>
<sequence>MSSRMKDFYNEQGIVLETTCPHTPQQNGVVERKHRHLLETTRALRFEENLPKKFWGECVMTTAFIINRLPSKTIDNKTPFEIVFQQKPDYEYMKVFGCLAYFRNTDTKEDKFELRGRPGVFLGYPPGTKGYKIYDIKHKRIVLSRDVKFVEHIFPYGNIEPVDKRENENLFSFPPWYYEDVPRNTKCQADSPNNVSTP</sequence>
<accession>A0ACB9JCC8</accession>
<reference evidence="2" key="1">
    <citation type="journal article" date="2022" name="Mol. Ecol. Resour.">
        <title>The genomes of chicory, endive, great burdock and yacon provide insights into Asteraceae palaeo-polyploidization history and plant inulin production.</title>
        <authorList>
            <person name="Fan W."/>
            <person name="Wang S."/>
            <person name="Wang H."/>
            <person name="Wang A."/>
            <person name="Jiang F."/>
            <person name="Liu H."/>
            <person name="Zhao H."/>
            <person name="Xu D."/>
            <person name="Zhang Y."/>
        </authorList>
    </citation>
    <scope>NUCLEOTIDE SEQUENCE [LARGE SCALE GENOMIC DNA]</scope>
    <source>
        <strain evidence="2">cv. Yunnan</strain>
    </source>
</reference>
<comment type="caution">
    <text evidence="1">The sequence shown here is derived from an EMBL/GenBank/DDBJ whole genome shotgun (WGS) entry which is preliminary data.</text>
</comment>
<keyword evidence="2" id="KW-1185">Reference proteome</keyword>
<proteinExistence type="predicted"/>
<gene>
    <name evidence="1" type="ORF">L1987_11143</name>
</gene>
<dbReference type="Proteomes" id="UP001056120">
    <property type="component" value="Linkage Group LG04"/>
</dbReference>
<dbReference type="EMBL" id="CM042021">
    <property type="protein sequence ID" value="KAI3817353.1"/>
    <property type="molecule type" value="Genomic_DNA"/>
</dbReference>
<reference evidence="1 2" key="2">
    <citation type="journal article" date="2022" name="Mol. Ecol. Resour.">
        <title>The genomes of chicory, endive, great burdock and yacon provide insights into Asteraceae paleo-polyploidization history and plant inulin production.</title>
        <authorList>
            <person name="Fan W."/>
            <person name="Wang S."/>
            <person name="Wang H."/>
            <person name="Wang A."/>
            <person name="Jiang F."/>
            <person name="Liu H."/>
            <person name="Zhao H."/>
            <person name="Xu D."/>
            <person name="Zhang Y."/>
        </authorList>
    </citation>
    <scope>NUCLEOTIDE SEQUENCE [LARGE SCALE GENOMIC DNA]</scope>
    <source>
        <strain evidence="2">cv. Yunnan</strain>
        <tissue evidence="1">Leaves</tissue>
    </source>
</reference>
<name>A0ACB9JCC8_9ASTR</name>
<evidence type="ECO:0000313" key="2">
    <source>
        <dbReference type="Proteomes" id="UP001056120"/>
    </source>
</evidence>